<reference evidence="2 3" key="1">
    <citation type="submission" date="2019-12" db="EMBL/GenBank/DDBJ databases">
        <title>Genome sequence of Streptomyces bambusae.</title>
        <authorList>
            <person name="Bansal K."/>
            <person name="Choksket S."/>
            <person name="Korpole S."/>
            <person name="Patil P.B."/>
        </authorList>
    </citation>
    <scope>NUCLEOTIDE SEQUENCE [LARGE SCALE GENOMIC DNA]</scope>
    <source>
        <strain evidence="2 3">SK60</strain>
    </source>
</reference>
<proteinExistence type="predicted"/>
<evidence type="ECO:0000256" key="1">
    <source>
        <dbReference type="SAM" id="Phobius"/>
    </source>
</evidence>
<keyword evidence="3" id="KW-1185">Reference proteome</keyword>
<comment type="caution">
    <text evidence="2">The sequence shown here is derived from an EMBL/GenBank/DDBJ whole genome shotgun (WGS) entry which is preliminary data.</text>
</comment>
<gene>
    <name evidence="2" type="ORF">GPJ59_11340</name>
</gene>
<sequence>MHEKRSYGRILAVSTLVGCLQVALAVVVLVLYAQTRPAPDTAVDYGQVAVAVLSVALVIAVIACLLTLVLVMPAVALADLLGRLIGGREAWWWVPLVVAALLGPPLLGFAMYNDAPAEPVLVFWAVATASLSTGALLARPRRTGLFGRVALWGAAVVAGTGLLGGLGLTSGLLPAYEPPVIGPATVAGGWVDHVGGTLTFTADGRVTASGVGQHRAGDFPGDPSRQCTGTGTWSYARGRDAWTQEVAVRIPGCHWPAWRVGGTERVPWLYQHVGGRDSGKLYQLQKAVSGS</sequence>
<dbReference type="Proteomes" id="UP000812013">
    <property type="component" value="Unassembled WGS sequence"/>
</dbReference>
<protein>
    <submittedName>
        <fullName evidence="2">Uncharacterized protein</fullName>
    </submittedName>
</protein>
<accession>A0ABS6Z404</accession>
<keyword evidence="1" id="KW-0812">Transmembrane</keyword>
<feature type="transmembrane region" description="Helical" evidence="1">
    <location>
        <begin position="45"/>
        <end position="78"/>
    </location>
</feature>
<dbReference type="RefSeq" id="WP_219666730.1">
    <property type="nucleotide sequence ID" value="NZ_WTFF01000059.1"/>
</dbReference>
<name>A0ABS6Z404_9ACTN</name>
<evidence type="ECO:0000313" key="3">
    <source>
        <dbReference type="Proteomes" id="UP000812013"/>
    </source>
</evidence>
<organism evidence="2 3">
    <name type="scientific">Streptomyces bambusae</name>
    <dbReference type="NCBI Taxonomy" id="1550616"/>
    <lineage>
        <taxon>Bacteria</taxon>
        <taxon>Bacillati</taxon>
        <taxon>Actinomycetota</taxon>
        <taxon>Actinomycetes</taxon>
        <taxon>Kitasatosporales</taxon>
        <taxon>Streptomycetaceae</taxon>
        <taxon>Streptomyces</taxon>
    </lineage>
</organism>
<dbReference type="EMBL" id="WTFF01000059">
    <property type="protein sequence ID" value="MBW5482459.1"/>
    <property type="molecule type" value="Genomic_DNA"/>
</dbReference>
<feature type="transmembrane region" description="Helical" evidence="1">
    <location>
        <begin position="90"/>
        <end position="109"/>
    </location>
</feature>
<feature type="transmembrane region" description="Helical" evidence="1">
    <location>
        <begin position="150"/>
        <end position="173"/>
    </location>
</feature>
<keyword evidence="1" id="KW-0472">Membrane</keyword>
<keyword evidence="1" id="KW-1133">Transmembrane helix</keyword>
<evidence type="ECO:0000313" key="2">
    <source>
        <dbReference type="EMBL" id="MBW5482459.1"/>
    </source>
</evidence>
<feature type="transmembrane region" description="Helical" evidence="1">
    <location>
        <begin position="12"/>
        <end position="33"/>
    </location>
</feature>
<feature type="transmembrane region" description="Helical" evidence="1">
    <location>
        <begin position="121"/>
        <end position="138"/>
    </location>
</feature>